<feature type="transmembrane region" description="Helical" evidence="1">
    <location>
        <begin position="287"/>
        <end position="305"/>
    </location>
</feature>
<dbReference type="Proteomes" id="UP001596958">
    <property type="component" value="Unassembled WGS sequence"/>
</dbReference>
<keyword evidence="1" id="KW-0472">Membrane</keyword>
<dbReference type="EC" id="2.3.-.-" evidence="3"/>
<evidence type="ECO:0000313" key="3">
    <source>
        <dbReference type="EMBL" id="MFD0750540.1"/>
    </source>
</evidence>
<dbReference type="EMBL" id="JBHTHU010000006">
    <property type="protein sequence ID" value="MFD0750540.1"/>
    <property type="molecule type" value="Genomic_DNA"/>
</dbReference>
<dbReference type="Pfam" id="PF01757">
    <property type="entry name" value="Acyl_transf_3"/>
    <property type="match status" value="1"/>
</dbReference>
<keyword evidence="3" id="KW-0012">Acyltransferase</keyword>
<feature type="transmembrane region" description="Helical" evidence="1">
    <location>
        <begin position="130"/>
        <end position="148"/>
    </location>
</feature>
<dbReference type="GO" id="GO:0016746">
    <property type="term" value="F:acyltransferase activity"/>
    <property type="evidence" value="ECO:0007669"/>
    <property type="project" value="UniProtKB-KW"/>
</dbReference>
<feature type="transmembrane region" description="Helical" evidence="1">
    <location>
        <begin position="343"/>
        <end position="366"/>
    </location>
</feature>
<proteinExistence type="predicted"/>
<feature type="domain" description="Acyltransferase 3" evidence="2">
    <location>
        <begin position="9"/>
        <end position="219"/>
    </location>
</feature>
<keyword evidence="3" id="KW-0808">Transferase</keyword>
<reference evidence="4" key="1">
    <citation type="journal article" date="2019" name="Int. J. Syst. Evol. Microbiol.">
        <title>The Global Catalogue of Microorganisms (GCM) 10K type strain sequencing project: providing services to taxonomists for standard genome sequencing and annotation.</title>
        <authorList>
            <consortium name="The Broad Institute Genomics Platform"/>
            <consortium name="The Broad Institute Genome Sequencing Center for Infectious Disease"/>
            <person name="Wu L."/>
            <person name="Ma J."/>
        </authorList>
    </citation>
    <scope>NUCLEOTIDE SEQUENCE [LARGE SCALE GENOMIC DNA]</scope>
    <source>
        <strain evidence="4">CCUG 63418</strain>
    </source>
</reference>
<dbReference type="PANTHER" id="PTHR23028:SF131">
    <property type="entry name" value="BLR2367 PROTEIN"/>
    <property type="match status" value="1"/>
</dbReference>
<accession>A0ABW2YXR4</accession>
<feature type="transmembrane region" description="Helical" evidence="1">
    <location>
        <begin position="7"/>
        <end position="27"/>
    </location>
</feature>
<gene>
    <name evidence="3" type="ORF">ACFQZS_10325</name>
</gene>
<keyword evidence="4" id="KW-1185">Reference proteome</keyword>
<evidence type="ECO:0000256" key="1">
    <source>
        <dbReference type="SAM" id="Phobius"/>
    </source>
</evidence>
<comment type="caution">
    <text evidence="3">The sequence shown here is derived from an EMBL/GenBank/DDBJ whole genome shotgun (WGS) entry which is preliminary data.</text>
</comment>
<feature type="transmembrane region" description="Helical" evidence="1">
    <location>
        <begin position="311"/>
        <end position="331"/>
    </location>
</feature>
<keyword evidence="1" id="KW-0812">Transmembrane</keyword>
<keyword evidence="1" id="KW-1133">Transmembrane helix</keyword>
<organism evidence="3 4">
    <name type="scientific">Mucilaginibacter calamicampi</name>
    <dbReference type="NCBI Taxonomy" id="1302352"/>
    <lineage>
        <taxon>Bacteria</taxon>
        <taxon>Pseudomonadati</taxon>
        <taxon>Bacteroidota</taxon>
        <taxon>Sphingobacteriia</taxon>
        <taxon>Sphingobacteriales</taxon>
        <taxon>Sphingobacteriaceae</taxon>
        <taxon>Mucilaginibacter</taxon>
    </lineage>
</organism>
<feature type="transmembrane region" description="Helical" evidence="1">
    <location>
        <begin position="252"/>
        <end position="275"/>
    </location>
</feature>
<dbReference type="PANTHER" id="PTHR23028">
    <property type="entry name" value="ACETYLTRANSFERASE"/>
    <property type="match status" value="1"/>
</dbReference>
<sequence>MPINQPININLEALRGYAAIFVVIGHWTLNGQYTPMPLVVFSPSPHLFLLVFFVLSGYVITISNKGMANYAQIINYVKKRLLRIYPIYFLALLVTLIIAGFHYSASAIFWNFAMMQDLITSPFAENGPTWSLHFEMLFYLLFIPLIFFRLNFIAVLVLSMLLAVCNYCFQLQLYPPIVSLYLLGFAFWMGGACIAKYFTAEQAEVDHAKLLSALFFILATDQMITRSGLPALRDSAGFLLFKQHLPDTPPGIGGMAIVLGYQDLALLPYCLYTVLVFSGRKLKHEGWWFTLLLMPLLYSVYVALTEPAREHAMAFAAPVGYLGLSLIFRFVNWPVIEGLGRAMVRIGAWLGSISYGIYIIHAPLLYLVGRINIAGNPLMGYLIKLSLLFALIIMMAYLLEKVFQLRIRNLISGKIKAS</sequence>
<dbReference type="InterPro" id="IPR002656">
    <property type="entry name" value="Acyl_transf_3_dom"/>
</dbReference>
<name>A0ABW2YXR4_9SPHI</name>
<dbReference type="RefSeq" id="WP_377099893.1">
    <property type="nucleotide sequence ID" value="NZ_JBHTHU010000006.1"/>
</dbReference>
<feature type="transmembrane region" description="Helical" evidence="1">
    <location>
        <begin position="47"/>
        <end position="64"/>
    </location>
</feature>
<evidence type="ECO:0000313" key="4">
    <source>
        <dbReference type="Proteomes" id="UP001596958"/>
    </source>
</evidence>
<evidence type="ECO:0000259" key="2">
    <source>
        <dbReference type="Pfam" id="PF01757"/>
    </source>
</evidence>
<protein>
    <submittedName>
        <fullName evidence="3">Acyltransferase family protein</fullName>
        <ecNumber evidence="3">2.3.-.-</ecNumber>
    </submittedName>
</protein>
<feature type="transmembrane region" description="Helical" evidence="1">
    <location>
        <begin position="85"/>
        <end position="110"/>
    </location>
</feature>
<feature type="transmembrane region" description="Helical" evidence="1">
    <location>
        <begin position="180"/>
        <end position="198"/>
    </location>
</feature>
<dbReference type="InterPro" id="IPR050879">
    <property type="entry name" value="Acyltransferase_3"/>
</dbReference>
<feature type="transmembrane region" description="Helical" evidence="1">
    <location>
        <begin position="378"/>
        <end position="399"/>
    </location>
</feature>